<dbReference type="SUPFAM" id="SSF52540">
    <property type="entry name" value="P-loop containing nucleoside triphosphate hydrolases"/>
    <property type="match status" value="1"/>
</dbReference>
<dbReference type="Pfam" id="PF18052">
    <property type="entry name" value="Rx_N"/>
    <property type="match status" value="1"/>
</dbReference>
<dbReference type="PANTHER" id="PTHR23155:SF1137">
    <property type="entry name" value="OS08G0387700 PROTEIN"/>
    <property type="match status" value="1"/>
</dbReference>
<dbReference type="InterPro" id="IPR058922">
    <property type="entry name" value="WHD_DRP"/>
</dbReference>
<dbReference type="Gene3D" id="3.40.50.300">
    <property type="entry name" value="P-loop containing nucleotide triphosphate hydrolases"/>
    <property type="match status" value="1"/>
</dbReference>
<dbReference type="GO" id="GO:0042742">
    <property type="term" value="P:defense response to bacterium"/>
    <property type="evidence" value="ECO:0007669"/>
    <property type="project" value="UniProtKB-ARBA"/>
</dbReference>
<dbReference type="InterPro" id="IPR055414">
    <property type="entry name" value="LRR_R13L4/SHOC2-like"/>
</dbReference>
<accession>A0A8T0PIE6</accession>
<evidence type="ECO:0000256" key="5">
    <source>
        <dbReference type="ARBA" id="ARBA00022821"/>
    </source>
</evidence>
<evidence type="ECO:0000256" key="6">
    <source>
        <dbReference type="ARBA" id="ARBA00023054"/>
    </source>
</evidence>
<feature type="domain" description="Disease resistance N-terminal" evidence="8">
    <location>
        <begin position="7"/>
        <end position="100"/>
    </location>
</feature>
<keyword evidence="5" id="KW-0611">Plant defense</keyword>
<evidence type="ECO:0000313" key="12">
    <source>
        <dbReference type="Proteomes" id="UP000823388"/>
    </source>
</evidence>
<evidence type="ECO:0000259" key="8">
    <source>
        <dbReference type="Pfam" id="PF18052"/>
    </source>
</evidence>
<comment type="caution">
    <text evidence="11">The sequence shown here is derived from an EMBL/GenBank/DDBJ whole genome shotgun (WGS) entry which is preliminary data.</text>
</comment>
<keyword evidence="4" id="KW-0547">Nucleotide-binding</keyword>
<dbReference type="Pfam" id="PF00931">
    <property type="entry name" value="NB-ARC"/>
    <property type="match status" value="1"/>
</dbReference>
<dbReference type="EMBL" id="CM029051">
    <property type="protein sequence ID" value="KAG2561713.1"/>
    <property type="molecule type" value="Genomic_DNA"/>
</dbReference>
<keyword evidence="12" id="KW-1185">Reference proteome</keyword>
<evidence type="ECO:0000256" key="2">
    <source>
        <dbReference type="ARBA" id="ARBA00022614"/>
    </source>
</evidence>
<evidence type="ECO:0000259" key="9">
    <source>
        <dbReference type="Pfam" id="PF23559"/>
    </source>
</evidence>
<name>A0A8T0PIE6_PANVG</name>
<evidence type="ECO:0000259" key="7">
    <source>
        <dbReference type="Pfam" id="PF00931"/>
    </source>
</evidence>
<dbReference type="PANTHER" id="PTHR23155">
    <property type="entry name" value="DISEASE RESISTANCE PROTEIN RP"/>
    <property type="match status" value="1"/>
</dbReference>
<dbReference type="FunFam" id="1.10.10.10:FF:000322">
    <property type="entry name" value="Probable disease resistance protein At1g63360"/>
    <property type="match status" value="1"/>
</dbReference>
<dbReference type="SUPFAM" id="SSF52058">
    <property type="entry name" value="L domain-like"/>
    <property type="match status" value="1"/>
</dbReference>
<protein>
    <submittedName>
        <fullName evidence="11">Uncharacterized protein</fullName>
    </submittedName>
</protein>
<evidence type="ECO:0000256" key="1">
    <source>
        <dbReference type="ARBA" id="ARBA00008894"/>
    </source>
</evidence>
<dbReference type="InterPro" id="IPR027417">
    <property type="entry name" value="P-loop_NTPase"/>
</dbReference>
<sequence length="912" mass="103322">MELATAALGSLLPKLGTLLSDEYKLQKGVRGEIRFLQTEMESMQAALERVSRLPAHQIDDLNKLWVRDLKELVYDIKDSVDTFKVRVHNDPEHAKPHSFRRFFDKTIGLLTKAKSRHHIADDIQDIKKRIDDVSKRKERYNFLDAGVQPNTVEIDPRMPSLYQDAAKLVGIDGPTQKVIDLLKGGEDYRENLRVMLVSVSLKPDMKQILSSILRQVSKDKCTNAGEKDRDELLRSIRDFLVNKKYLIVIDDVCNVDAWEIIKCALIDKNVGSRVIVTTRNMDVAKFSSKDGDVYELDPLSNKDSRRLLCKRIFNEDVGIHSDLEEVTMRILNKCGGIPLAIITIASMLACMSNRTKYEWYGVYNSMGSGPEKDRTMDNMRNILHLNYSDMPSYLKPCLLYLSLFPEDFNIPVDDLVRLWVAEGFVEGKKDSNLYDTGERYFNELVNRSMIQLIHINKVGVAEVCRVHDMILDLLISLSAQENFTITAKGLRLKSTVCKIRRMSLQGKVDGNIENNRKEEMLLPTTVDILHARSLIVFGNAVKLMPALSRFSVLRVLRLKDVPGKNIHPKDLGSLHHLRYLKLSGHVELGLLEGIGNLKLLKTLDLRGLFIKKLPTSIVHLQGLEHLLIDLSKLPHGFGNLTSLQELSRLNVDKSPTALAELGKLAELRTLKISGLDKNESCMKTFLQSLSNLGNLRTLECSDDIGPISLDNMSDQWRGPVHLHIFNGTLLTLSALPRWFSSLSELSYLSIGVNGLRQVDLQLLGALPVLRYLHLCAHLDQKELRGGVTEERLAIGGNQTFRSLAVFEFTNYSRLWLVFEQGATPRLQRLDLIFKSSICGFDVSFENLTSLKHVTVEIDCQESRNTSDKVMNDAFDMKTRIRDAVGSHPNHPTLELSIRFPECSNDWLSVRTC</sequence>
<dbReference type="PRINTS" id="PR00364">
    <property type="entry name" value="DISEASERSIST"/>
</dbReference>
<dbReference type="InterPro" id="IPR036388">
    <property type="entry name" value="WH-like_DNA-bd_sf"/>
</dbReference>
<dbReference type="Gene3D" id="1.10.10.10">
    <property type="entry name" value="Winged helix-like DNA-binding domain superfamily/Winged helix DNA-binding domain"/>
    <property type="match status" value="1"/>
</dbReference>
<keyword evidence="3" id="KW-0677">Repeat</keyword>
<dbReference type="GO" id="GO:0009626">
    <property type="term" value="P:plant-type hypersensitive response"/>
    <property type="evidence" value="ECO:0007669"/>
    <property type="project" value="UniProtKB-ARBA"/>
</dbReference>
<dbReference type="Pfam" id="PF23598">
    <property type="entry name" value="LRR_14"/>
    <property type="match status" value="1"/>
</dbReference>
<evidence type="ECO:0000256" key="3">
    <source>
        <dbReference type="ARBA" id="ARBA00022737"/>
    </source>
</evidence>
<dbReference type="Proteomes" id="UP000823388">
    <property type="component" value="Chromosome 8K"/>
</dbReference>
<gene>
    <name evidence="11" type="ORF">PVAP13_8KG202506</name>
</gene>
<dbReference type="AlphaFoldDB" id="A0A8T0PIE6"/>
<feature type="domain" description="Disease resistance protein winged helix" evidence="9">
    <location>
        <begin position="403"/>
        <end position="473"/>
    </location>
</feature>
<evidence type="ECO:0000259" key="10">
    <source>
        <dbReference type="Pfam" id="PF23598"/>
    </source>
</evidence>
<dbReference type="GO" id="GO:0043531">
    <property type="term" value="F:ADP binding"/>
    <property type="evidence" value="ECO:0007669"/>
    <property type="project" value="InterPro"/>
</dbReference>
<dbReference type="CDD" id="cd14798">
    <property type="entry name" value="RX-CC_like"/>
    <property type="match status" value="1"/>
</dbReference>
<evidence type="ECO:0000256" key="4">
    <source>
        <dbReference type="ARBA" id="ARBA00022741"/>
    </source>
</evidence>
<feature type="domain" description="NB-ARC" evidence="7">
    <location>
        <begin position="194"/>
        <end position="316"/>
    </location>
</feature>
<dbReference type="Gene3D" id="3.80.10.10">
    <property type="entry name" value="Ribonuclease Inhibitor"/>
    <property type="match status" value="1"/>
</dbReference>
<keyword evidence="2" id="KW-0433">Leucine-rich repeat</keyword>
<evidence type="ECO:0000313" key="11">
    <source>
        <dbReference type="EMBL" id="KAG2561713.1"/>
    </source>
</evidence>
<reference evidence="11" key="1">
    <citation type="submission" date="2020-05" db="EMBL/GenBank/DDBJ databases">
        <title>WGS assembly of Panicum virgatum.</title>
        <authorList>
            <person name="Lovell J.T."/>
            <person name="Jenkins J."/>
            <person name="Shu S."/>
            <person name="Juenger T.E."/>
            <person name="Schmutz J."/>
        </authorList>
    </citation>
    <scope>NUCLEOTIDE SEQUENCE</scope>
    <source>
        <strain evidence="11">AP13</strain>
    </source>
</reference>
<dbReference type="InterPro" id="IPR044974">
    <property type="entry name" value="Disease_R_plants"/>
</dbReference>
<organism evidence="11 12">
    <name type="scientific">Panicum virgatum</name>
    <name type="common">Blackwell switchgrass</name>
    <dbReference type="NCBI Taxonomy" id="38727"/>
    <lineage>
        <taxon>Eukaryota</taxon>
        <taxon>Viridiplantae</taxon>
        <taxon>Streptophyta</taxon>
        <taxon>Embryophyta</taxon>
        <taxon>Tracheophyta</taxon>
        <taxon>Spermatophyta</taxon>
        <taxon>Magnoliopsida</taxon>
        <taxon>Liliopsida</taxon>
        <taxon>Poales</taxon>
        <taxon>Poaceae</taxon>
        <taxon>PACMAD clade</taxon>
        <taxon>Panicoideae</taxon>
        <taxon>Panicodae</taxon>
        <taxon>Paniceae</taxon>
        <taxon>Panicinae</taxon>
        <taxon>Panicum</taxon>
        <taxon>Panicum sect. Hiantes</taxon>
    </lineage>
</organism>
<dbReference type="GO" id="GO:0002758">
    <property type="term" value="P:innate immune response-activating signaling pathway"/>
    <property type="evidence" value="ECO:0007669"/>
    <property type="project" value="UniProtKB-ARBA"/>
</dbReference>
<comment type="similarity">
    <text evidence="1">Belongs to the disease resistance NB-LRR family.</text>
</comment>
<dbReference type="Gene3D" id="1.10.8.430">
    <property type="entry name" value="Helical domain of apoptotic protease-activating factors"/>
    <property type="match status" value="1"/>
</dbReference>
<dbReference type="InterPro" id="IPR038005">
    <property type="entry name" value="RX-like_CC"/>
</dbReference>
<dbReference type="InterPro" id="IPR042197">
    <property type="entry name" value="Apaf_helical"/>
</dbReference>
<dbReference type="Pfam" id="PF23559">
    <property type="entry name" value="WHD_DRP"/>
    <property type="match status" value="1"/>
</dbReference>
<keyword evidence="6" id="KW-0175">Coiled coil</keyword>
<dbReference type="Gene3D" id="1.20.5.4130">
    <property type="match status" value="1"/>
</dbReference>
<proteinExistence type="inferred from homology"/>
<dbReference type="InterPro" id="IPR002182">
    <property type="entry name" value="NB-ARC"/>
</dbReference>
<dbReference type="InterPro" id="IPR041118">
    <property type="entry name" value="Rx_N"/>
</dbReference>
<dbReference type="InterPro" id="IPR032675">
    <property type="entry name" value="LRR_dom_sf"/>
</dbReference>
<feature type="domain" description="Disease resistance R13L4/SHOC-2-like LRR" evidence="10">
    <location>
        <begin position="530"/>
        <end position="893"/>
    </location>
</feature>